<dbReference type="AlphaFoldDB" id="A0A1E3M775"/>
<proteinExistence type="predicted"/>
<name>A0A1E3M775_ACIBA</name>
<accession>A0A1E3M775</accession>
<dbReference type="RefSeq" id="WP_000914805.1">
    <property type="nucleotide sequence ID" value="NZ_CAUZGM010000002.1"/>
</dbReference>
<dbReference type="EMBL" id="CP018664">
    <property type="protein sequence ID" value="APP32367.1"/>
    <property type="molecule type" value="Genomic_DNA"/>
</dbReference>
<evidence type="ECO:0000313" key="2">
    <source>
        <dbReference type="Proteomes" id="UP000072389"/>
    </source>
</evidence>
<organism evidence="1 2">
    <name type="scientific">Acinetobacter baumannii</name>
    <dbReference type="NCBI Taxonomy" id="470"/>
    <lineage>
        <taxon>Bacteria</taxon>
        <taxon>Pseudomonadati</taxon>
        <taxon>Pseudomonadota</taxon>
        <taxon>Gammaproteobacteria</taxon>
        <taxon>Moraxellales</taxon>
        <taxon>Moraxellaceae</taxon>
        <taxon>Acinetobacter</taxon>
        <taxon>Acinetobacter calcoaceticus/baumannii complex</taxon>
    </lineage>
</organism>
<sequence>MLKKSKLEKIRCFYLLLLLFIMPKVFSLIFYSQNSTNFFYYINDLEKFFKFLFVWGTFIVCNIGLGNILVNKKSSNLDKILIIISLPLINFFALTSSEILKGVDIMFFADAKSYKDIILFLFFYHIAIYVMLYLNYQTDKLNIEPKIVKFNIFLKHQHIILKNVFWLKKAP</sequence>
<reference evidence="1 2" key="1">
    <citation type="journal article" date="2014" name="Antimicrob. Agents Chemother.">
        <title>Triclosan can select for an AdeIJK-overexpressing mutant of Acinetobacter baumannii ATCC 17978 that displays reduced susceptibility to multiple antibiotics.</title>
        <authorList>
            <person name="Fernando D.M."/>
            <person name="Xu W."/>
            <person name="Loewen P.C."/>
            <person name="Zhanel G.G."/>
            <person name="Kumar A."/>
        </authorList>
    </citation>
    <scope>NUCLEOTIDE SEQUENCE [LARGE SCALE GENOMIC DNA]</scope>
    <source>
        <strain evidence="1 2">ATCC 17978</strain>
    </source>
</reference>
<evidence type="ECO:0000313" key="1">
    <source>
        <dbReference type="EMBL" id="APP32367.1"/>
    </source>
</evidence>
<gene>
    <name evidence="1" type="ORF">AUO97_16610</name>
</gene>
<protein>
    <submittedName>
        <fullName evidence="1">Uncharacterized protein</fullName>
    </submittedName>
</protein>
<dbReference type="Proteomes" id="UP000072389">
    <property type="component" value="Chromosome"/>
</dbReference>